<keyword evidence="2" id="KW-0472">Membrane</keyword>
<feature type="compositionally biased region" description="Polar residues" evidence="1">
    <location>
        <begin position="192"/>
        <end position="201"/>
    </location>
</feature>
<keyword evidence="2" id="KW-1133">Transmembrane helix</keyword>
<feature type="region of interest" description="Disordered" evidence="1">
    <location>
        <begin position="102"/>
        <end position="122"/>
    </location>
</feature>
<dbReference type="EMBL" id="CP097504">
    <property type="protein sequence ID" value="URD90010.1"/>
    <property type="molecule type" value="Genomic_DNA"/>
</dbReference>
<evidence type="ECO:0000256" key="2">
    <source>
        <dbReference type="SAM" id="Phobius"/>
    </source>
</evidence>
<feature type="region of interest" description="Disordered" evidence="1">
    <location>
        <begin position="173"/>
        <end position="201"/>
    </location>
</feature>
<dbReference type="AlphaFoldDB" id="A0A9E7F517"/>
<protein>
    <submittedName>
        <fullName evidence="3">Uncharacterized protein</fullName>
    </submittedName>
</protein>
<reference evidence="3" key="1">
    <citation type="submission" date="2022-05" db="EMBL/GenBank/DDBJ databases">
        <title>The Musa troglodytarum L. genome provides insights into the mechanism of non-climacteric behaviour and enrichment of carotenoids.</title>
        <authorList>
            <person name="Wang J."/>
        </authorList>
    </citation>
    <scope>NUCLEOTIDE SEQUENCE</scope>
    <source>
        <tissue evidence="3">Leaf</tissue>
    </source>
</reference>
<keyword evidence="2" id="KW-0812">Transmembrane</keyword>
<accession>A0A9E7F517</accession>
<dbReference type="Proteomes" id="UP001055439">
    <property type="component" value="Chromosome 2"/>
</dbReference>
<gene>
    <name evidence="3" type="ORF">MUK42_28485</name>
</gene>
<proteinExistence type="predicted"/>
<keyword evidence="4" id="KW-1185">Reference proteome</keyword>
<organism evidence="3 4">
    <name type="scientific">Musa troglodytarum</name>
    <name type="common">fe'i banana</name>
    <dbReference type="NCBI Taxonomy" id="320322"/>
    <lineage>
        <taxon>Eukaryota</taxon>
        <taxon>Viridiplantae</taxon>
        <taxon>Streptophyta</taxon>
        <taxon>Embryophyta</taxon>
        <taxon>Tracheophyta</taxon>
        <taxon>Spermatophyta</taxon>
        <taxon>Magnoliopsida</taxon>
        <taxon>Liliopsida</taxon>
        <taxon>Zingiberales</taxon>
        <taxon>Musaceae</taxon>
        <taxon>Musa</taxon>
    </lineage>
</organism>
<dbReference type="OrthoDB" id="10429380at2759"/>
<evidence type="ECO:0000256" key="1">
    <source>
        <dbReference type="SAM" id="MobiDB-lite"/>
    </source>
</evidence>
<evidence type="ECO:0000313" key="3">
    <source>
        <dbReference type="EMBL" id="URD90010.1"/>
    </source>
</evidence>
<feature type="compositionally biased region" description="Basic and acidic residues" evidence="1">
    <location>
        <begin position="177"/>
        <end position="189"/>
    </location>
</feature>
<name>A0A9E7F517_9LILI</name>
<feature type="transmembrane region" description="Helical" evidence="2">
    <location>
        <begin position="65"/>
        <end position="85"/>
    </location>
</feature>
<evidence type="ECO:0000313" key="4">
    <source>
        <dbReference type="Proteomes" id="UP001055439"/>
    </source>
</evidence>
<sequence length="201" mass="20949">MHQHPARNKGAPLGRTVTKARVGSDNITVGLGKRKVAAKDSSQLAFFGQKLHLSMGMRGNPEGRLASKVALLCCAFLFIFSVLSLTAGNSSGRDRSGVGVAAAAGARGGGGGNETKRADGARVASATVHIEVRRVHPVLASARPGSTKGAGGRRRVLPRGLAVQMRRPPLRAVTNAHDLHSRSSTERKTKTPPYSSAISST</sequence>